<sequence length="494" mass="51639">MHSKYSTKQLSKKAMGMMSARQSANCEDPNPQNTLTDRLNTLLNSSGPGYILSLCPNQQYLIEAPLLFSFADQEISTAGYPTPDASATDQRAILIVNGPVNNGTGHTTAVDGTCALCSGVKLRNIQINGTRAGAPPTGGGANIEFGGSNATGQLIEYVHSWDPRSWSCLHVQEGGLQCNNVTVQNNDIGPCGSDAFQEWADGISMSCNNSLVQNNMINNPTDGGIVLFGAPGTQVHNNTIWVEKQTLLGGINMVDYEPYFGDFTGTVVQNNTIMGGFSTESANSSSGTKGTDSYEAICKIGIAVGPRTWFGSEYGSNVSTSGTVLNNKFTGAFAYAMAVSSAANFTIENNVLFGNTSFLGAVGPNCTVGGDAVVPTPAAFVIDTNNTQQMTMQFDFEDIPDGDGLTCVLPPADGDFWPFGGNPGSPSSTSSPSPTSSGSPGSPGKGETAGEKAAIALGVILALVLLGAGLSRLWYVRKRKLATPSRTMPLGVKW</sequence>
<feature type="region of interest" description="Disordered" evidence="1">
    <location>
        <begin position="418"/>
        <end position="448"/>
    </location>
</feature>
<dbReference type="SUPFAM" id="SSF51126">
    <property type="entry name" value="Pectin lyase-like"/>
    <property type="match status" value="1"/>
</dbReference>
<dbReference type="InterPro" id="IPR006626">
    <property type="entry name" value="PbH1"/>
</dbReference>
<dbReference type="STRING" id="436010.A0A166C9X3"/>
<keyword evidence="4" id="KW-1185">Reference proteome</keyword>
<dbReference type="EMBL" id="KV417632">
    <property type="protein sequence ID" value="KZP13434.1"/>
    <property type="molecule type" value="Genomic_DNA"/>
</dbReference>
<accession>A0A166C9X3</accession>
<dbReference type="Gene3D" id="2.160.20.10">
    <property type="entry name" value="Single-stranded right-handed beta-helix, Pectin lyase-like"/>
    <property type="match status" value="1"/>
</dbReference>
<dbReference type="AlphaFoldDB" id="A0A166C9X3"/>
<evidence type="ECO:0000313" key="4">
    <source>
        <dbReference type="Proteomes" id="UP000076532"/>
    </source>
</evidence>
<evidence type="ECO:0000256" key="2">
    <source>
        <dbReference type="SAM" id="Phobius"/>
    </source>
</evidence>
<organism evidence="3 4">
    <name type="scientific">Athelia psychrophila</name>
    <dbReference type="NCBI Taxonomy" id="1759441"/>
    <lineage>
        <taxon>Eukaryota</taxon>
        <taxon>Fungi</taxon>
        <taxon>Dikarya</taxon>
        <taxon>Basidiomycota</taxon>
        <taxon>Agaricomycotina</taxon>
        <taxon>Agaricomycetes</taxon>
        <taxon>Agaricomycetidae</taxon>
        <taxon>Atheliales</taxon>
        <taxon>Atheliaceae</taxon>
        <taxon>Athelia</taxon>
    </lineage>
</organism>
<keyword evidence="2" id="KW-0472">Membrane</keyword>
<dbReference type="Proteomes" id="UP000076532">
    <property type="component" value="Unassembled WGS sequence"/>
</dbReference>
<dbReference type="InterPro" id="IPR011050">
    <property type="entry name" value="Pectin_lyase_fold/virulence"/>
</dbReference>
<protein>
    <submittedName>
        <fullName evidence="3">Uncharacterized protein</fullName>
    </submittedName>
</protein>
<keyword evidence="2" id="KW-1133">Transmembrane helix</keyword>
<feature type="transmembrane region" description="Helical" evidence="2">
    <location>
        <begin position="453"/>
        <end position="475"/>
    </location>
</feature>
<dbReference type="SMART" id="SM00710">
    <property type="entry name" value="PbH1"/>
    <property type="match status" value="7"/>
</dbReference>
<keyword evidence="2" id="KW-0812">Transmembrane</keyword>
<feature type="region of interest" description="Disordered" evidence="1">
    <location>
        <begin position="1"/>
        <end position="35"/>
    </location>
</feature>
<dbReference type="OrthoDB" id="2587928at2759"/>
<evidence type="ECO:0000313" key="3">
    <source>
        <dbReference type="EMBL" id="KZP13434.1"/>
    </source>
</evidence>
<name>A0A166C9X3_9AGAM</name>
<evidence type="ECO:0000256" key="1">
    <source>
        <dbReference type="SAM" id="MobiDB-lite"/>
    </source>
</evidence>
<reference evidence="3 4" key="1">
    <citation type="journal article" date="2016" name="Mol. Biol. Evol.">
        <title>Comparative Genomics of Early-Diverging Mushroom-Forming Fungi Provides Insights into the Origins of Lignocellulose Decay Capabilities.</title>
        <authorList>
            <person name="Nagy L.G."/>
            <person name="Riley R."/>
            <person name="Tritt A."/>
            <person name="Adam C."/>
            <person name="Daum C."/>
            <person name="Floudas D."/>
            <person name="Sun H."/>
            <person name="Yadav J.S."/>
            <person name="Pangilinan J."/>
            <person name="Larsson K.H."/>
            <person name="Matsuura K."/>
            <person name="Barry K."/>
            <person name="Labutti K."/>
            <person name="Kuo R."/>
            <person name="Ohm R.A."/>
            <person name="Bhattacharya S.S."/>
            <person name="Shirouzu T."/>
            <person name="Yoshinaga Y."/>
            <person name="Martin F.M."/>
            <person name="Grigoriev I.V."/>
            <person name="Hibbett D.S."/>
        </authorList>
    </citation>
    <scope>NUCLEOTIDE SEQUENCE [LARGE SCALE GENOMIC DNA]</scope>
    <source>
        <strain evidence="3 4">CBS 109695</strain>
    </source>
</reference>
<gene>
    <name evidence="3" type="ORF">FIBSPDRAFT_835041</name>
</gene>
<dbReference type="InterPro" id="IPR012334">
    <property type="entry name" value="Pectin_lyas_fold"/>
</dbReference>
<proteinExistence type="predicted"/>
<feature type="compositionally biased region" description="Low complexity" evidence="1">
    <location>
        <begin position="424"/>
        <end position="442"/>
    </location>
</feature>